<dbReference type="EMBL" id="JAYMYQ010000005">
    <property type="protein sequence ID" value="KAK7329550.1"/>
    <property type="molecule type" value="Genomic_DNA"/>
</dbReference>
<keyword evidence="3" id="KW-1185">Reference proteome</keyword>
<evidence type="ECO:0000256" key="1">
    <source>
        <dbReference type="SAM" id="MobiDB-lite"/>
    </source>
</evidence>
<evidence type="ECO:0000313" key="2">
    <source>
        <dbReference type="EMBL" id="KAK7329550.1"/>
    </source>
</evidence>
<feature type="compositionally biased region" description="Polar residues" evidence="1">
    <location>
        <begin position="23"/>
        <end position="40"/>
    </location>
</feature>
<protein>
    <submittedName>
        <fullName evidence="2">Uncharacterized protein</fullName>
    </submittedName>
</protein>
<comment type="caution">
    <text evidence="2">The sequence shown here is derived from an EMBL/GenBank/DDBJ whole genome shotgun (WGS) entry which is preliminary data.</text>
</comment>
<sequence>MATISHLRSLLAALEAEEAAKASQGSYTNHSGFQNITGTKTNSGAYAGDGNTYHHNSNGNGGYPIINNSGTFHGRGDGAYLNGNFNAPEANYHI</sequence>
<name>A0AAN9L4X5_CANGL</name>
<accession>A0AAN9L4X5</accession>
<evidence type="ECO:0000313" key="3">
    <source>
        <dbReference type="Proteomes" id="UP001367508"/>
    </source>
</evidence>
<feature type="region of interest" description="Disordered" evidence="1">
    <location>
        <begin position="21"/>
        <end position="40"/>
    </location>
</feature>
<proteinExistence type="predicted"/>
<dbReference type="AlphaFoldDB" id="A0AAN9L4X5"/>
<organism evidence="2 3">
    <name type="scientific">Canavalia gladiata</name>
    <name type="common">Sword bean</name>
    <name type="synonym">Dolichos gladiatus</name>
    <dbReference type="NCBI Taxonomy" id="3824"/>
    <lineage>
        <taxon>Eukaryota</taxon>
        <taxon>Viridiplantae</taxon>
        <taxon>Streptophyta</taxon>
        <taxon>Embryophyta</taxon>
        <taxon>Tracheophyta</taxon>
        <taxon>Spermatophyta</taxon>
        <taxon>Magnoliopsida</taxon>
        <taxon>eudicotyledons</taxon>
        <taxon>Gunneridae</taxon>
        <taxon>Pentapetalae</taxon>
        <taxon>rosids</taxon>
        <taxon>fabids</taxon>
        <taxon>Fabales</taxon>
        <taxon>Fabaceae</taxon>
        <taxon>Papilionoideae</taxon>
        <taxon>50 kb inversion clade</taxon>
        <taxon>NPAAA clade</taxon>
        <taxon>indigoferoid/millettioid clade</taxon>
        <taxon>Phaseoleae</taxon>
        <taxon>Canavalia</taxon>
    </lineage>
</organism>
<dbReference type="Proteomes" id="UP001367508">
    <property type="component" value="Unassembled WGS sequence"/>
</dbReference>
<gene>
    <name evidence="2" type="ORF">VNO77_23720</name>
</gene>
<reference evidence="2 3" key="1">
    <citation type="submission" date="2024-01" db="EMBL/GenBank/DDBJ databases">
        <title>The genomes of 5 underutilized Papilionoideae crops provide insights into root nodulation and disease resistanc.</title>
        <authorList>
            <person name="Jiang F."/>
        </authorList>
    </citation>
    <scope>NUCLEOTIDE SEQUENCE [LARGE SCALE GENOMIC DNA]</scope>
    <source>
        <strain evidence="2">LVBAO_FW01</strain>
        <tissue evidence="2">Leaves</tissue>
    </source>
</reference>